<dbReference type="Proteomes" id="UP000218231">
    <property type="component" value="Unassembled WGS sequence"/>
</dbReference>
<keyword evidence="7" id="KW-1185">Reference proteome</keyword>
<dbReference type="EMBL" id="LIAE01007419">
    <property type="protein sequence ID" value="PAV79437.1"/>
    <property type="molecule type" value="Genomic_DNA"/>
</dbReference>
<comment type="caution">
    <text evidence="6">The sequence shown here is derived from an EMBL/GenBank/DDBJ whole genome shotgun (WGS) entry which is preliminary data.</text>
</comment>
<name>A0A2A2KZY7_9BILA</name>
<evidence type="ECO:0000313" key="6">
    <source>
        <dbReference type="EMBL" id="PAV79437.1"/>
    </source>
</evidence>
<dbReference type="PANTHER" id="PTHR13986:SF8">
    <property type="entry name" value="PROLYL 3-HYDROXYLASE 1-LIKE PROTEIN"/>
    <property type="match status" value="1"/>
</dbReference>
<dbReference type="STRING" id="2018661.A0A2A2KZY7"/>
<feature type="domain" description="Leprecan-like alpha-helical" evidence="5">
    <location>
        <begin position="27"/>
        <end position="319"/>
    </location>
</feature>
<dbReference type="InterPro" id="IPR052284">
    <property type="entry name" value="Collagen_mod_leprecan"/>
</dbReference>
<dbReference type="AlphaFoldDB" id="A0A2A2KZY7"/>
<keyword evidence="2 4" id="KW-0732">Signal</keyword>
<accession>A0A2A2KZY7</accession>
<evidence type="ECO:0000259" key="5">
    <source>
        <dbReference type="Pfam" id="PF23557"/>
    </source>
</evidence>
<feature type="signal peptide" evidence="4">
    <location>
        <begin position="1"/>
        <end position="19"/>
    </location>
</feature>
<dbReference type="GO" id="GO:0030199">
    <property type="term" value="P:collagen fibril organization"/>
    <property type="evidence" value="ECO:0007669"/>
    <property type="project" value="TreeGrafter"/>
</dbReference>
<protein>
    <recommendedName>
        <fullName evidence="5">Leprecan-like alpha-helical domain-containing protein</fullName>
    </recommendedName>
</protein>
<comment type="similarity">
    <text evidence="1">Belongs to the leprecan family.</text>
</comment>
<evidence type="ECO:0000256" key="1">
    <source>
        <dbReference type="ARBA" id="ARBA00006487"/>
    </source>
</evidence>
<gene>
    <name evidence="6" type="ORF">WR25_10631</name>
</gene>
<keyword evidence="3" id="KW-0325">Glycoprotein</keyword>
<feature type="chain" id="PRO_5013353611" description="Leprecan-like alpha-helical domain-containing protein" evidence="4">
    <location>
        <begin position="20"/>
        <end position="475"/>
    </location>
</feature>
<dbReference type="GO" id="GO:0005783">
    <property type="term" value="C:endoplasmic reticulum"/>
    <property type="evidence" value="ECO:0007669"/>
    <property type="project" value="TreeGrafter"/>
</dbReference>
<dbReference type="Pfam" id="PF23557">
    <property type="entry name" value="TPR_leprecan"/>
    <property type="match status" value="1"/>
</dbReference>
<dbReference type="PANTHER" id="PTHR13986">
    <property type="entry name" value="PROTEIN LYSINE HYDROXYLATION COMPLEX COMPONENT"/>
    <property type="match status" value="1"/>
</dbReference>
<evidence type="ECO:0000313" key="7">
    <source>
        <dbReference type="Proteomes" id="UP000218231"/>
    </source>
</evidence>
<sequence length="475" mass="55879">MPSLPLLYIVLLLPLLCFASDDPSITFEELYLWGKNEYTAGNWPDCVAYMRKAIEDFRYLEDESADCRKKCTTQVEKGGESRLSRMHEISEKALCILRCKRDRFTERRPHLRKMANYYDFQERKPYEYLHICYWNRKMLDKAVSAAYTFLVKNPDHERVLEGLTFYMKQPGYKEEMLVDELRSEYEKRFIGAVAAYDEESWGVCVDEMEASLQKLMMEDEKCRFVCEDKLDWSSVDANPEIDVLFTSMYASILRCQHNCLYKLTMVNGHKIGDSPIAAHYEYLRFCQYKLKRGSDAARSVASYLLFDRNPLMLRNKYVYTKEFNRPDLFTPYPEMVVIYNQRKLEERYLTFVEESFRYVNNEFPPEKRDDYKKFDEEVDIEDKFDYNAVRTLLSPEECRHLRSPFSSHTVDSLVSELTRRVSVLFPSISAPPLIHCASSIQQASCAKPFILSLDSGDCGEWLGEWYTGCSITYCT</sequence>
<reference evidence="6 7" key="1">
    <citation type="journal article" date="2017" name="Curr. Biol.">
        <title>Genome architecture and evolution of a unichromosomal asexual nematode.</title>
        <authorList>
            <person name="Fradin H."/>
            <person name="Zegar C."/>
            <person name="Gutwein M."/>
            <person name="Lucas J."/>
            <person name="Kovtun M."/>
            <person name="Corcoran D."/>
            <person name="Baugh L.R."/>
            <person name="Kiontke K."/>
            <person name="Gunsalus K."/>
            <person name="Fitch D.H."/>
            <person name="Piano F."/>
        </authorList>
    </citation>
    <scope>NUCLEOTIDE SEQUENCE [LARGE SCALE GENOMIC DNA]</scope>
    <source>
        <strain evidence="6">PF1309</strain>
    </source>
</reference>
<evidence type="ECO:0000256" key="4">
    <source>
        <dbReference type="SAM" id="SignalP"/>
    </source>
</evidence>
<dbReference type="OrthoDB" id="8517835at2759"/>
<evidence type="ECO:0000256" key="3">
    <source>
        <dbReference type="ARBA" id="ARBA00023180"/>
    </source>
</evidence>
<proteinExistence type="inferred from homology"/>
<dbReference type="InterPro" id="IPR056585">
    <property type="entry name" value="Leprecan_dom"/>
</dbReference>
<evidence type="ECO:0000256" key="2">
    <source>
        <dbReference type="ARBA" id="ARBA00022729"/>
    </source>
</evidence>
<dbReference type="InterPro" id="IPR011990">
    <property type="entry name" value="TPR-like_helical_dom_sf"/>
</dbReference>
<dbReference type="Gene3D" id="1.25.40.10">
    <property type="entry name" value="Tetratricopeptide repeat domain"/>
    <property type="match status" value="1"/>
</dbReference>
<dbReference type="GO" id="GO:0005518">
    <property type="term" value="F:collagen binding"/>
    <property type="evidence" value="ECO:0007669"/>
    <property type="project" value="TreeGrafter"/>
</dbReference>
<organism evidence="6 7">
    <name type="scientific">Diploscapter pachys</name>
    <dbReference type="NCBI Taxonomy" id="2018661"/>
    <lineage>
        <taxon>Eukaryota</taxon>
        <taxon>Metazoa</taxon>
        <taxon>Ecdysozoa</taxon>
        <taxon>Nematoda</taxon>
        <taxon>Chromadorea</taxon>
        <taxon>Rhabditida</taxon>
        <taxon>Rhabditina</taxon>
        <taxon>Rhabditomorpha</taxon>
        <taxon>Rhabditoidea</taxon>
        <taxon>Rhabditidae</taxon>
        <taxon>Diploscapter</taxon>
    </lineage>
</organism>